<evidence type="ECO:0000313" key="4">
    <source>
        <dbReference type="Proteomes" id="UP000229699"/>
    </source>
</evidence>
<evidence type="ECO:0000256" key="1">
    <source>
        <dbReference type="SAM" id="MobiDB-lite"/>
    </source>
</evidence>
<name>A0A2H0C014_9BACT</name>
<feature type="region of interest" description="Disordered" evidence="1">
    <location>
        <begin position="76"/>
        <end position="95"/>
    </location>
</feature>
<keyword evidence="2" id="KW-0472">Membrane</keyword>
<evidence type="ECO:0000256" key="2">
    <source>
        <dbReference type="SAM" id="Phobius"/>
    </source>
</evidence>
<protein>
    <submittedName>
        <fullName evidence="3">Uncharacterized protein</fullName>
    </submittedName>
</protein>
<proteinExistence type="predicted"/>
<dbReference type="EMBL" id="PCTC01000068">
    <property type="protein sequence ID" value="PIP63296.1"/>
    <property type="molecule type" value="Genomic_DNA"/>
</dbReference>
<accession>A0A2H0C014</accession>
<sequence>MAEATFNAEVARQAVGVAANPEAAITGTANPILEAARVRYSAGQAEESLKVISGEVVPYTEKDVNRVLLWNLSSKRDSTTGEKQDPTNPNEDQRFRDSKQLAESARKFIENGHIDATLRGPIVTFLTKNSPAVASVIAEMNAAGADVNAFVDGLMKTPGFRENLRTLFIERLDPSKRLSQEGSVNNLELDIAKLKAQLGTEVTQTQIDIARTELDTAKSALTPHTAELIQLQAKNNKFNELNDEIKSIKEMYNKNRGVGVALETNKNDLLTQRTGLDPATQQTQIDSIDVQIKKIDGTPAYANYATAKADLAEYSALPGEIAALQVGLEPIQQDIQKKDDALKALIEKQKTNITPQKKAEIEADIKLKTGLLADAKTTLEAEMIKFYREVTHMGQDAMEKHLNSAFTTVKAMWKEEAAKQAAKDTTEEGKRAALAVEKVQNLWKTKTTKGGLTFYKPDRNKAKTILDEAFKAGGGENIAVYLETKTAAELGITAEEHTALKEKLKDPDFRKAQSEGLAKQALADYLIAGGRLNKDMVNSLATTDFGKALITEARAKVDAAKQMYKDQLGNGVLDKSTRFGEYFKGNWWKWGIGILALLIILGIVSAVK</sequence>
<organism evidence="3 4">
    <name type="scientific">Candidatus Roizmanbacteria bacterium CG22_combo_CG10-13_8_21_14_all_34_12</name>
    <dbReference type="NCBI Taxonomy" id="1974860"/>
    <lineage>
        <taxon>Bacteria</taxon>
        <taxon>Candidatus Roizmaniibacteriota</taxon>
    </lineage>
</organism>
<reference evidence="3 4" key="1">
    <citation type="submission" date="2017-09" db="EMBL/GenBank/DDBJ databases">
        <title>Depth-based differentiation of microbial function through sediment-hosted aquifers and enrichment of novel symbionts in the deep terrestrial subsurface.</title>
        <authorList>
            <person name="Probst A.J."/>
            <person name="Ladd B."/>
            <person name="Jarett J.K."/>
            <person name="Geller-Mcgrath D.E."/>
            <person name="Sieber C.M."/>
            <person name="Emerson J.B."/>
            <person name="Anantharaman K."/>
            <person name="Thomas B.C."/>
            <person name="Malmstrom R."/>
            <person name="Stieglmeier M."/>
            <person name="Klingl A."/>
            <person name="Woyke T."/>
            <person name="Ryan C.M."/>
            <person name="Banfield J.F."/>
        </authorList>
    </citation>
    <scope>NUCLEOTIDE SEQUENCE [LARGE SCALE GENOMIC DNA]</scope>
    <source>
        <strain evidence="3">CG22_combo_CG10-13_8_21_14_all_34_12</strain>
    </source>
</reference>
<dbReference type="Proteomes" id="UP000229699">
    <property type="component" value="Unassembled WGS sequence"/>
</dbReference>
<feature type="transmembrane region" description="Helical" evidence="2">
    <location>
        <begin position="587"/>
        <end position="607"/>
    </location>
</feature>
<dbReference type="AlphaFoldDB" id="A0A2H0C014"/>
<comment type="caution">
    <text evidence="3">The sequence shown here is derived from an EMBL/GenBank/DDBJ whole genome shotgun (WGS) entry which is preliminary data.</text>
</comment>
<keyword evidence="2" id="KW-1133">Transmembrane helix</keyword>
<gene>
    <name evidence="3" type="ORF">COW97_03145</name>
</gene>
<keyword evidence="2" id="KW-0812">Transmembrane</keyword>
<evidence type="ECO:0000313" key="3">
    <source>
        <dbReference type="EMBL" id="PIP63296.1"/>
    </source>
</evidence>